<dbReference type="AlphaFoldDB" id="A0A1M4WKS0"/>
<dbReference type="STRING" id="1302685.SAMN05444408_104235"/>
<keyword evidence="3" id="KW-1185">Reference proteome</keyword>
<dbReference type="RefSeq" id="WP_178337315.1">
    <property type="nucleotide sequence ID" value="NZ_FQVO01000004.1"/>
</dbReference>
<organism evidence="2 3">
    <name type="scientific">Chryseobacterium takakiae</name>
    <dbReference type="NCBI Taxonomy" id="1302685"/>
    <lineage>
        <taxon>Bacteria</taxon>
        <taxon>Pseudomonadati</taxon>
        <taxon>Bacteroidota</taxon>
        <taxon>Flavobacteriia</taxon>
        <taxon>Flavobacteriales</taxon>
        <taxon>Weeksellaceae</taxon>
        <taxon>Chryseobacterium group</taxon>
        <taxon>Chryseobacterium</taxon>
    </lineage>
</organism>
<reference evidence="3" key="1">
    <citation type="submission" date="2016-11" db="EMBL/GenBank/DDBJ databases">
        <authorList>
            <person name="Varghese N."/>
            <person name="Submissions S."/>
        </authorList>
    </citation>
    <scope>NUCLEOTIDE SEQUENCE [LARGE SCALE GENOMIC DNA]</scope>
    <source>
        <strain evidence="3">DSM 26898</strain>
    </source>
</reference>
<protein>
    <submittedName>
        <fullName evidence="2">Uncharacterized protein</fullName>
    </submittedName>
</protein>
<gene>
    <name evidence="2" type="ORF">SAMN05444408_104235</name>
</gene>
<proteinExistence type="predicted"/>
<sequence>MKKQKQKEKQLSLKKVQIMKISDLKKITGGNSNQNFIGNGDPTDPTIHQTMGQK</sequence>
<evidence type="ECO:0000256" key="1">
    <source>
        <dbReference type="SAM" id="MobiDB-lite"/>
    </source>
</evidence>
<dbReference type="EMBL" id="FQVO01000004">
    <property type="protein sequence ID" value="SHE81828.1"/>
    <property type="molecule type" value="Genomic_DNA"/>
</dbReference>
<evidence type="ECO:0000313" key="2">
    <source>
        <dbReference type="EMBL" id="SHE81828.1"/>
    </source>
</evidence>
<name>A0A1M4WKS0_9FLAO</name>
<feature type="region of interest" description="Disordered" evidence="1">
    <location>
        <begin position="28"/>
        <end position="54"/>
    </location>
</feature>
<dbReference type="Proteomes" id="UP000184236">
    <property type="component" value="Unassembled WGS sequence"/>
</dbReference>
<accession>A0A1M4WKS0</accession>
<evidence type="ECO:0000313" key="3">
    <source>
        <dbReference type="Proteomes" id="UP000184236"/>
    </source>
</evidence>